<dbReference type="GO" id="GO:0030054">
    <property type="term" value="C:cell junction"/>
    <property type="evidence" value="ECO:0007669"/>
    <property type="project" value="TreeGrafter"/>
</dbReference>
<feature type="compositionally biased region" description="Acidic residues" evidence="2">
    <location>
        <begin position="249"/>
        <end position="276"/>
    </location>
</feature>
<dbReference type="Proteomes" id="UP000215902">
    <property type="component" value="Unassembled WGS sequence"/>
</dbReference>
<feature type="region of interest" description="Disordered" evidence="2">
    <location>
        <begin position="486"/>
        <end position="513"/>
    </location>
</feature>
<dbReference type="STRING" id="282301.A0A267E772"/>
<gene>
    <name evidence="4" type="ORF">BOX15_Mlig007663g3</name>
</gene>
<dbReference type="InterPro" id="IPR039045">
    <property type="entry name" value="SCHIP_1"/>
</dbReference>
<dbReference type="InterPro" id="IPR015649">
    <property type="entry name" value="SCHIP_1_C"/>
</dbReference>
<evidence type="ECO:0000259" key="3">
    <source>
        <dbReference type="Pfam" id="PF10148"/>
    </source>
</evidence>
<accession>A0A267E772</accession>
<feature type="region of interest" description="Disordered" evidence="2">
    <location>
        <begin position="151"/>
        <end position="215"/>
    </location>
</feature>
<name>A0A267E772_9PLAT</name>
<feature type="compositionally biased region" description="Low complexity" evidence="2">
    <location>
        <begin position="424"/>
        <end position="436"/>
    </location>
</feature>
<keyword evidence="1" id="KW-0175">Coiled coil</keyword>
<dbReference type="AlphaFoldDB" id="A0A267E772"/>
<organism evidence="4 5">
    <name type="scientific">Macrostomum lignano</name>
    <dbReference type="NCBI Taxonomy" id="282301"/>
    <lineage>
        <taxon>Eukaryota</taxon>
        <taxon>Metazoa</taxon>
        <taxon>Spiralia</taxon>
        <taxon>Lophotrochozoa</taxon>
        <taxon>Platyhelminthes</taxon>
        <taxon>Rhabditophora</taxon>
        <taxon>Macrostomorpha</taxon>
        <taxon>Macrostomida</taxon>
        <taxon>Macrostomidae</taxon>
        <taxon>Macrostomum</taxon>
    </lineage>
</organism>
<feature type="region of interest" description="Disordered" evidence="2">
    <location>
        <begin position="243"/>
        <end position="281"/>
    </location>
</feature>
<dbReference type="GO" id="GO:0005886">
    <property type="term" value="C:plasma membrane"/>
    <property type="evidence" value="ECO:0007669"/>
    <property type="project" value="TreeGrafter"/>
</dbReference>
<dbReference type="PANTHER" id="PTHR13103:SF2">
    <property type="entry name" value="IQCJ-SCHIP1 READTHROUGH TRANSCRIPT PROTEIN-RELATED"/>
    <property type="match status" value="1"/>
</dbReference>
<dbReference type="GO" id="GO:0035332">
    <property type="term" value="P:positive regulation of hippo signaling"/>
    <property type="evidence" value="ECO:0007669"/>
    <property type="project" value="TreeGrafter"/>
</dbReference>
<dbReference type="Pfam" id="PF10148">
    <property type="entry name" value="SCHIP-1_C"/>
    <property type="match status" value="1"/>
</dbReference>
<evidence type="ECO:0000313" key="4">
    <source>
        <dbReference type="EMBL" id="PAA57421.1"/>
    </source>
</evidence>
<protein>
    <recommendedName>
        <fullName evidence="3">Schwannomin interacting protein 1 C-terminal domain-containing protein</fullName>
    </recommendedName>
</protein>
<dbReference type="PANTHER" id="PTHR13103">
    <property type="entry name" value="SCHWANNOMIN INTERACTING PROTEIN 1"/>
    <property type="match status" value="1"/>
</dbReference>
<feature type="region of interest" description="Disordered" evidence="2">
    <location>
        <begin position="714"/>
        <end position="750"/>
    </location>
</feature>
<feature type="compositionally biased region" description="Low complexity" evidence="2">
    <location>
        <begin position="715"/>
        <end position="740"/>
    </location>
</feature>
<proteinExistence type="predicted"/>
<feature type="region of interest" description="Disordered" evidence="2">
    <location>
        <begin position="424"/>
        <end position="444"/>
    </location>
</feature>
<sequence>MDSDTAAFLIQRAWRRYRGYRGVSGGIGASSRCWPIDQEAAEEEVAQRTLATSGYMTASISSCFSSDIMRNSNSFSDWMRVSASNTEDNLGGAAASDVPTAASATPLRSRRLEQLKEADSLSIMSDCSELMGEVGKLMKEQLASQDALLRPKLHPPASPPTPTSSWTLQPTSSTTSSPQRRAQQPASSLRGDGGGGASQPEDPQEAAEEARREERKANLLSLAQEFAELKRRNARALPFNLHRLGCSGSEDEDDEDDEDGTVGDEAGDAEQGEETTGETYSLVPVPLTMLTAPEAREQRQQRLAGLFAAGHGSLTAAAAGAAADGESAAVPLRRTAGLSERERVLQALSMSVEDDDVDSGLASTSAAVAGCFGNGVPGCVGLSSSTATTASSSATATMAGSGLALAPAQSNGMEMCFRNDAASDSDCSEEAASPADGPDGVENHGAAIDREQSFRPQQKRRRAQVSQAAAPMQLCFISDLTSDEEDGDCATADGARQDDAADTDDSTAASANSSTLVSDSGICDAYKSELQPLNPSGASDSQITGVSTAAATSCCSTSSLSGSASGSASAVTAGAAASAGTCCSEASDGLLTRQAQLQAEAQLALAQARPMARMQLEVERHEQRSRASRDLVAELMGVSPAAARRFHRAHLQQLSLGALQVIHNDLLCRIETHNEDLVKSLIERDDLHMEQDSMLVEVEDLTRRAQEVANRLQEAPKQQQSAAGAAASAAKSTAAAATSPVRRKMSSLTSRLKPNKLVSLFTGGGGN</sequence>
<evidence type="ECO:0000256" key="1">
    <source>
        <dbReference type="ARBA" id="ARBA00023054"/>
    </source>
</evidence>
<feature type="compositionally biased region" description="Low complexity" evidence="2">
    <location>
        <begin position="163"/>
        <end position="178"/>
    </location>
</feature>
<reference evidence="4 5" key="1">
    <citation type="submission" date="2017-06" db="EMBL/GenBank/DDBJ databases">
        <title>A platform for efficient transgenesis in Macrostomum lignano, a flatworm model organism for stem cell research.</title>
        <authorList>
            <person name="Berezikov E."/>
        </authorList>
    </citation>
    <scope>NUCLEOTIDE SEQUENCE [LARGE SCALE GENOMIC DNA]</scope>
    <source>
        <strain evidence="4">DV1</strain>
        <tissue evidence="4">Whole organism</tissue>
    </source>
</reference>
<comment type="caution">
    <text evidence="4">The sequence shown here is derived from an EMBL/GenBank/DDBJ whole genome shotgun (WGS) entry which is preliminary data.</text>
</comment>
<dbReference type="EMBL" id="NIVC01002491">
    <property type="protein sequence ID" value="PAA57421.1"/>
    <property type="molecule type" value="Genomic_DNA"/>
</dbReference>
<dbReference type="OrthoDB" id="6260144at2759"/>
<evidence type="ECO:0000313" key="5">
    <source>
        <dbReference type="Proteomes" id="UP000215902"/>
    </source>
</evidence>
<evidence type="ECO:0000256" key="2">
    <source>
        <dbReference type="SAM" id="MobiDB-lite"/>
    </source>
</evidence>
<feature type="domain" description="Schwannomin interacting protein 1 C-terminal" evidence="3">
    <location>
        <begin position="525"/>
        <end position="712"/>
    </location>
</feature>
<keyword evidence="5" id="KW-1185">Reference proteome</keyword>